<name>E8LL47_SUCHY</name>
<evidence type="ECO:0000256" key="12">
    <source>
        <dbReference type="PIRSR" id="PIRSR600223-1"/>
    </source>
</evidence>
<dbReference type="EC" id="3.4.21.89" evidence="4 13"/>
<dbReference type="Pfam" id="PF10502">
    <property type="entry name" value="Peptidase_S26"/>
    <property type="match status" value="1"/>
</dbReference>
<dbReference type="PROSITE" id="PS00760">
    <property type="entry name" value="SPASE_I_2"/>
    <property type="match status" value="1"/>
</dbReference>
<evidence type="ECO:0000256" key="3">
    <source>
        <dbReference type="ARBA" id="ARBA00009370"/>
    </source>
</evidence>
<dbReference type="MEROPS" id="S26.001"/>
<dbReference type="NCBIfam" id="TIGR02227">
    <property type="entry name" value="sigpep_I_bact"/>
    <property type="match status" value="1"/>
</dbReference>
<keyword evidence="6" id="KW-1003">Cell membrane</keyword>
<dbReference type="Proteomes" id="UP000018458">
    <property type="component" value="Unassembled WGS sequence"/>
</dbReference>
<evidence type="ECO:0000256" key="13">
    <source>
        <dbReference type="RuleBase" id="RU003993"/>
    </source>
</evidence>
<evidence type="ECO:0000256" key="4">
    <source>
        <dbReference type="ARBA" id="ARBA00013208"/>
    </source>
</evidence>
<dbReference type="GO" id="GO:0009003">
    <property type="term" value="F:signal peptidase activity"/>
    <property type="evidence" value="ECO:0007669"/>
    <property type="project" value="UniProtKB-EC"/>
</dbReference>
<gene>
    <name evidence="16" type="primary">lepB</name>
    <name evidence="16" type="ORF">HMPREF9444_01453</name>
</gene>
<proteinExistence type="inferred from homology"/>
<dbReference type="RefSeq" id="WP_009143635.1">
    <property type="nucleotide sequence ID" value="NZ_GL831017.1"/>
</dbReference>
<dbReference type="STRING" id="762983.HMPREF9444_01453"/>
<evidence type="ECO:0000256" key="7">
    <source>
        <dbReference type="ARBA" id="ARBA00022670"/>
    </source>
</evidence>
<keyword evidence="11 13" id="KW-0472">Membrane</keyword>
<comment type="caution">
    <text evidence="16">The sequence shown here is derived from an EMBL/GenBank/DDBJ whole genome shotgun (WGS) entry which is preliminary data.</text>
</comment>
<dbReference type="InterPro" id="IPR036286">
    <property type="entry name" value="LexA/Signal_pep-like_sf"/>
</dbReference>
<evidence type="ECO:0000256" key="5">
    <source>
        <dbReference type="ARBA" id="ARBA00019232"/>
    </source>
</evidence>
<evidence type="ECO:0000256" key="9">
    <source>
        <dbReference type="ARBA" id="ARBA00022801"/>
    </source>
</evidence>
<dbReference type="Gene3D" id="2.10.109.10">
    <property type="entry name" value="Umud Fragment, subunit A"/>
    <property type="match status" value="1"/>
</dbReference>
<dbReference type="EMBL" id="AEVO01000083">
    <property type="protein sequence ID" value="EFY06772.1"/>
    <property type="molecule type" value="Genomic_DNA"/>
</dbReference>
<comment type="catalytic activity">
    <reaction evidence="1 13">
        <text>Cleavage of hydrophobic, N-terminal signal or leader sequences from secreted and periplasmic proteins.</text>
        <dbReference type="EC" id="3.4.21.89"/>
    </reaction>
</comment>
<sequence>MNTFALILLIATIITGAAFFYDFFKLRPNRKLNKEAFLKAKPDADKKELKKLMEPSGFLGQLASLFPIILFVFLFRSFFIEPFRIPSGSMMPTLLSGDFIAVTKWSYGIRDPLTNKTLIETGKPERGDVVVFKYPEDTNVDYIKRVVGVPGDEVIYRNKKIYLRKACTAERCDSPVGLEVEEIGTYSEESFGFAENYILFKEKLGKANHEAMINPRAPEFLQYYYRQPGSTLGSWVVPEGHYFVMGDNRDNSRDSRFWGFVPEEYLIGKTVGIWLSLEFNNGPDDLLPSFIPSSIRFSRIGGID</sequence>
<dbReference type="Gene3D" id="2.170.230.10">
    <property type="match status" value="1"/>
</dbReference>
<organism evidence="16 17">
    <name type="scientific">Succinatimonas hippei (strain DSM 22608 / JCM 16073 / KCTC 15190 / YIT 12066)</name>
    <dbReference type="NCBI Taxonomy" id="762983"/>
    <lineage>
        <taxon>Bacteria</taxon>
        <taxon>Pseudomonadati</taxon>
        <taxon>Pseudomonadota</taxon>
        <taxon>Gammaproteobacteria</taxon>
        <taxon>Aeromonadales</taxon>
        <taxon>Succinivibrionaceae</taxon>
        <taxon>Succinatimonas</taxon>
    </lineage>
</organism>
<dbReference type="InterPro" id="IPR019757">
    <property type="entry name" value="Pept_S26A_signal_pept_1_Lys-AS"/>
</dbReference>
<evidence type="ECO:0000313" key="16">
    <source>
        <dbReference type="EMBL" id="EFY06772.1"/>
    </source>
</evidence>
<evidence type="ECO:0000256" key="8">
    <source>
        <dbReference type="ARBA" id="ARBA00022692"/>
    </source>
</evidence>
<dbReference type="GO" id="GO:0005886">
    <property type="term" value="C:plasma membrane"/>
    <property type="evidence" value="ECO:0007669"/>
    <property type="project" value="UniProtKB-SubCell"/>
</dbReference>
<dbReference type="PROSITE" id="PS00501">
    <property type="entry name" value="SPASE_I_1"/>
    <property type="match status" value="1"/>
</dbReference>
<dbReference type="PANTHER" id="PTHR43390:SF1">
    <property type="entry name" value="CHLOROPLAST PROCESSING PEPTIDASE"/>
    <property type="match status" value="1"/>
</dbReference>
<comment type="subcellular location">
    <subcellularLocation>
        <location evidence="2">Cell membrane</location>
        <topology evidence="2">Multi-pass membrane protein</topology>
    </subcellularLocation>
    <subcellularLocation>
        <location evidence="14">Membrane</location>
        <topology evidence="14">Multi-pass membrane protein</topology>
    </subcellularLocation>
</comment>
<dbReference type="InterPro" id="IPR019533">
    <property type="entry name" value="Peptidase_S26"/>
</dbReference>
<dbReference type="GO" id="GO:0006465">
    <property type="term" value="P:signal peptide processing"/>
    <property type="evidence" value="ECO:0007669"/>
    <property type="project" value="InterPro"/>
</dbReference>
<evidence type="ECO:0000256" key="2">
    <source>
        <dbReference type="ARBA" id="ARBA00004651"/>
    </source>
</evidence>
<keyword evidence="8 13" id="KW-0812">Transmembrane</keyword>
<evidence type="ECO:0000256" key="14">
    <source>
        <dbReference type="RuleBase" id="RU362042"/>
    </source>
</evidence>
<dbReference type="CDD" id="cd06530">
    <property type="entry name" value="S26_SPase_I"/>
    <property type="match status" value="1"/>
</dbReference>
<dbReference type="InterPro" id="IPR000223">
    <property type="entry name" value="Pept_S26A_signal_pept_1"/>
</dbReference>
<dbReference type="OrthoDB" id="9815782at2"/>
<feature type="domain" description="Peptidase S26" evidence="15">
    <location>
        <begin position="63"/>
        <end position="274"/>
    </location>
</feature>
<dbReference type="InterPro" id="IPR019756">
    <property type="entry name" value="Pept_S26A_signal_pept_1_Ser-AS"/>
</dbReference>
<reference evidence="16 17" key="1">
    <citation type="submission" date="2011-01" db="EMBL/GenBank/DDBJ databases">
        <authorList>
            <person name="Weinstock G."/>
            <person name="Sodergren E."/>
            <person name="Clifton S."/>
            <person name="Fulton L."/>
            <person name="Fulton B."/>
            <person name="Courtney L."/>
            <person name="Fronick C."/>
            <person name="Harrison M."/>
            <person name="Strong C."/>
            <person name="Farmer C."/>
            <person name="Delahaunty K."/>
            <person name="Markovic C."/>
            <person name="Hall O."/>
            <person name="Minx P."/>
            <person name="Tomlinson C."/>
            <person name="Mitreva M."/>
            <person name="Hou S."/>
            <person name="Chen J."/>
            <person name="Wollam A."/>
            <person name="Pepin K.H."/>
            <person name="Johnson M."/>
            <person name="Bhonagiri V."/>
            <person name="Zhang X."/>
            <person name="Suruliraj S."/>
            <person name="Warren W."/>
            <person name="Chinwalla A."/>
            <person name="Mardis E.R."/>
            <person name="Wilson R.K."/>
        </authorList>
    </citation>
    <scope>NUCLEOTIDE SEQUENCE [LARGE SCALE GENOMIC DNA]</scope>
    <source>
        <strain evidence="17">DSM 22608 / JCM 16073 / KCTC 15190 / YIT 12066</strain>
    </source>
</reference>
<evidence type="ECO:0000313" key="17">
    <source>
        <dbReference type="Proteomes" id="UP000018458"/>
    </source>
</evidence>
<evidence type="ECO:0000256" key="6">
    <source>
        <dbReference type="ARBA" id="ARBA00022475"/>
    </source>
</evidence>
<dbReference type="InterPro" id="IPR019758">
    <property type="entry name" value="Pept_S26A_signal_pept_1_CS"/>
</dbReference>
<dbReference type="HOGENOM" id="CLU_028723_1_1_6"/>
<keyword evidence="17" id="KW-1185">Reference proteome</keyword>
<dbReference type="GO" id="GO:0004252">
    <property type="term" value="F:serine-type endopeptidase activity"/>
    <property type="evidence" value="ECO:0007669"/>
    <property type="project" value="InterPro"/>
</dbReference>
<accession>E8LL47</accession>
<evidence type="ECO:0000259" key="15">
    <source>
        <dbReference type="Pfam" id="PF10502"/>
    </source>
</evidence>
<feature type="transmembrane region" description="Helical" evidence="13">
    <location>
        <begin position="56"/>
        <end position="79"/>
    </location>
</feature>
<keyword evidence="9 13" id="KW-0378">Hydrolase</keyword>
<dbReference type="eggNOG" id="COG0681">
    <property type="taxonomic scope" value="Bacteria"/>
</dbReference>
<dbReference type="InterPro" id="IPR019766">
    <property type="entry name" value="Sign_pep_all-beta_subdom"/>
</dbReference>
<feature type="active site" evidence="12">
    <location>
        <position position="144"/>
    </location>
</feature>
<comment type="similarity">
    <text evidence="3 14">Belongs to the peptidase S26 family.</text>
</comment>
<dbReference type="PANTHER" id="PTHR43390">
    <property type="entry name" value="SIGNAL PEPTIDASE I"/>
    <property type="match status" value="1"/>
</dbReference>
<evidence type="ECO:0000256" key="1">
    <source>
        <dbReference type="ARBA" id="ARBA00000677"/>
    </source>
</evidence>
<feature type="transmembrane region" description="Helical" evidence="13">
    <location>
        <begin position="6"/>
        <end position="24"/>
    </location>
</feature>
<protein>
    <recommendedName>
        <fullName evidence="5 13">Signal peptidase I</fullName>
        <ecNumber evidence="4 13">3.4.21.89</ecNumber>
    </recommendedName>
</protein>
<keyword evidence="7 13" id="KW-0645">Protease</keyword>
<evidence type="ECO:0000256" key="10">
    <source>
        <dbReference type="ARBA" id="ARBA00022989"/>
    </source>
</evidence>
<dbReference type="PROSITE" id="PS00761">
    <property type="entry name" value="SPASE_I_3"/>
    <property type="match status" value="1"/>
</dbReference>
<dbReference type="PRINTS" id="PR00727">
    <property type="entry name" value="LEADERPTASE"/>
</dbReference>
<feature type="active site" evidence="12">
    <location>
        <position position="89"/>
    </location>
</feature>
<dbReference type="AlphaFoldDB" id="E8LL47"/>
<keyword evidence="10 13" id="KW-1133">Transmembrane helix</keyword>
<dbReference type="SUPFAM" id="SSF51306">
    <property type="entry name" value="LexA/Signal peptidase"/>
    <property type="match status" value="1"/>
</dbReference>
<evidence type="ECO:0000256" key="11">
    <source>
        <dbReference type="ARBA" id="ARBA00023136"/>
    </source>
</evidence>